<keyword evidence="2" id="KW-0004">4Fe-4S</keyword>
<dbReference type="InterPro" id="IPR005839">
    <property type="entry name" value="Methylthiotransferase"/>
</dbReference>
<accession>A0A0Q4BBN9</accession>
<dbReference type="PROSITE" id="PS51918">
    <property type="entry name" value="RADICAL_SAM"/>
    <property type="match status" value="1"/>
</dbReference>
<dbReference type="InterPro" id="IPR020612">
    <property type="entry name" value="Methylthiotransferase_CS"/>
</dbReference>
<organism evidence="12 13">
    <name type="scientific">Candidatus [Bacteroides] periocalifornicus</name>
    <dbReference type="NCBI Taxonomy" id="1702214"/>
    <lineage>
        <taxon>Bacteria</taxon>
        <taxon>Pseudomonadati</taxon>
        <taxon>Bacteroidota</taxon>
    </lineage>
</organism>
<keyword evidence="8" id="KW-0411">Iron-sulfur</keyword>
<dbReference type="AlphaFoldDB" id="A0A0Q4BBN9"/>
<keyword evidence="13" id="KW-1185">Reference proteome</keyword>
<keyword evidence="6" id="KW-0479">Metal-binding</keyword>
<feature type="domain" description="MTTase N-terminal" evidence="9">
    <location>
        <begin position="2"/>
        <end position="114"/>
    </location>
</feature>
<dbReference type="SFLD" id="SFLDG01061">
    <property type="entry name" value="methylthiotransferase"/>
    <property type="match status" value="1"/>
</dbReference>
<dbReference type="InterPro" id="IPR038135">
    <property type="entry name" value="Methylthiotransferase_N_sf"/>
</dbReference>
<evidence type="ECO:0000313" key="12">
    <source>
        <dbReference type="EMBL" id="KQM09729.1"/>
    </source>
</evidence>
<dbReference type="Gene3D" id="3.80.30.20">
    <property type="entry name" value="tm_1862 like domain"/>
    <property type="match status" value="1"/>
</dbReference>
<dbReference type="Pfam" id="PF00919">
    <property type="entry name" value="UPF0004"/>
    <property type="match status" value="1"/>
</dbReference>
<feature type="domain" description="Radical SAM core" evidence="10">
    <location>
        <begin position="149"/>
        <end position="377"/>
    </location>
</feature>
<dbReference type="InterPro" id="IPR058240">
    <property type="entry name" value="rSAM_sf"/>
</dbReference>
<evidence type="ECO:0000256" key="7">
    <source>
        <dbReference type="ARBA" id="ARBA00023004"/>
    </source>
</evidence>
<evidence type="ECO:0000313" key="13">
    <source>
        <dbReference type="Proteomes" id="UP000054172"/>
    </source>
</evidence>
<proteinExistence type="predicted"/>
<dbReference type="PROSITE" id="PS01278">
    <property type="entry name" value="MTTASE_RADICAL"/>
    <property type="match status" value="1"/>
</dbReference>
<keyword evidence="3" id="KW-0963">Cytoplasm</keyword>
<evidence type="ECO:0000259" key="10">
    <source>
        <dbReference type="PROSITE" id="PS51918"/>
    </source>
</evidence>
<dbReference type="SFLD" id="SFLDG01082">
    <property type="entry name" value="B12-binding_domain_containing"/>
    <property type="match status" value="1"/>
</dbReference>
<evidence type="ECO:0000256" key="4">
    <source>
        <dbReference type="ARBA" id="ARBA00022679"/>
    </source>
</evidence>
<evidence type="ECO:0000259" key="9">
    <source>
        <dbReference type="PROSITE" id="PS51449"/>
    </source>
</evidence>
<dbReference type="NCBIfam" id="TIGR01579">
    <property type="entry name" value="MiaB-like-C"/>
    <property type="match status" value="1"/>
</dbReference>
<dbReference type="STRING" id="1702214.AL399_00270"/>
<comment type="cofactor">
    <cofactor evidence="1">
        <name>[4Fe-4S] cluster</name>
        <dbReference type="ChEBI" id="CHEBI:49883"/>
    </cofactor>
</comment>
<dbReference type="PROSITE" id="PS51449">
    <property type="entry name" value="MTTASE_N"/>
    <property type="match status" value="1"/>
</dbReference>
<evidence type="ECO:0000256" key="3">
    <source>
        <dbReference type="ARBA" id="ARBA00022490"/>
    </source>
</evidence>
<evidence type="ECO:0000256" key="8">
    <source>
        <dbReference type="ARBA" id="ARBA00023014"/>
    </source>
</evidence>
<sequence>MPAVTFRTLGCKLNYSETATYARQFQALGYTVTKGAAEADVVVVNTCAVTEQAQRKARQLVHHLKQQNPHVRVVVAGCYAQLSAQELEADSAVDLVLVAKDKPQLALLVHRRLWPVGQEMEGVAPELDLCAGQVQDSGPYGDFFHAYSSGGRTRAFLKVQDGCSYRCTYCAIPQARGESRSPRIADIVREAEQIASRGVREIVLTGVNTGDFGRTTGEAFIELLRALERVEGIARYRISSVEPNLLTDGILAFMGSSSKFLPHIHLPLQSGSSAVLRAMGRRYTTQLYRERVEAVRRYLCTPFLGVDVIVGFPGETDADFAESCQFIELLEPSYLHVFPYSRRPGTLAATLPGQVESGVLHERVQRLLSLSDTLHRHYCLRFEGQVRPVLVERVGANGNAQGFTDNYIRTRFSAEPTSQGHIARVRLKAPFEDGAMRGECLELCQ</sequence>
<dbReference type="FunFam" id="3.40.50.12160:FF:000003">
    <property type="entry name" value="CDK5 regulatory subunit-associated protein 1"/>
    <property type="match status" value="1"/>
</dbReference>
<dbReference type="EMBL" id="LIIK01000001">
    <property type="protein sequence ID" value="KQM09691.1"/>
    <property type="molecule type" value="Genomic_DNA"/>
</dbReference>
<dbReference type="CDD" id="cd01335">
    <property type="entry name" value="Radical_SAM"/>
    <property type="match status" value="1"/>
</dbReference>
<protein>
    <submittedName>
        <fullName evidence="12">Uncharacterized protein</fullName>
    </submittedName>
</protein>
<dbReference type="SFLD" id="SFLDS00029">
    <property type="entry name" value="Radical_SAM"/>
    <property type="match status" value="1"/>
</dbReference>
<dbReference type="InterPro" id="IPR007197">
    <property type="entry name" value="rSAM"/>
</dbReference>
<dbReference type="Gene3D" id="3.40.50.12160">
    <property type="entry name" value="Methylthiotransferase, N-terminal domain"/>
    <property type="match status" value="1"/>
</dbReference>
<evidence type="ECO:0000313" key="11">
    <source>
        <dbReference type="EMBL" id="KQM09691.1"/>
    </source>
</evidence>
<keyword evidence="4" id="KW-0808">Transferase</keyword>
<dbReference type="InterPro" id="IPR006638">
    <property type="entry name" value="Elp3/MiaA/NifB-like_rSAM"/>
</dbReference>
<name>A0A0Q4BBN9_9BACT</name>
<evidence type="ECO:0000256" key="6">
    <source>
        <dbReference type="ARBA" id="ARBA00022723"/>
    </source>
</evidence>
<dbReference type="PANTHER" id="PTHR11918">
    <property type="entry name" value="RADICAL SAM PROTEINS"/>
    <property type="match status" value="1"/>
</dbReference>
<dbReference type="EMBL" id="LIIK01000001">
    <property type="protein sequence ID" value="KQM09729.1"/>
    <property type="molecule type" value="Genomic_DNA"/>
</dbReference>
<dbReference type="Pfam" id="PF04055">
    <property type="entry name" value="Radical_SAM"/>
    <property type="match status" value="1"/>
</dbReference>
<evidence type="ECO:0000256" key="5">
    <source>
        <dbReference type="ARBA" id="ARBA00022691"/>
    </source>
</evidence>
<dbReference type="PANTHER" id="PTHR11918:SF45">
    <property type="entry name" value="THREONYLCARBAMOYLADENOSINE TRNA METHYLTHIOTRANSFERASE"/>
    <property type="match status" value="1"/>
</dbReference>
<evidence type="ECO:0000256" key="1">
    <source>
        <dbReference type="ARBA" id="ARBA00001966"/>
    </source>
</evidence>
<dbReference type="NCBIfam" id="TIGR00089">
    <property type="entry name" value="MiaB/RimO family radical SAM methylthiotransferase"/>
    <property type="match status" value="1"/>
</dbReference>
<gene>
    <name evidence="11" type="ORF">AL399_00270</name>
    <name evidence="12" type="ORF">AL399_00540</name>
</gene>
<dbReference type="InterPro" id="IPR006467">
    <property type="entry name" value="MiaB-like_bact"/>
</dbReference>
<dbReference type="SMART" id="SM00729">
    <property type="entry name" value="Elp3"/>
    <property type="match status" value="1"/>
</dbReference>
<dbReference type="GO" id="GO:0046872">
    <property type="term" value="F:metal ion binding"/>
    <property type="evidence" value="ECO:0007669"/>
    <property type="project" value="UniProtKB-KW"/>
</dbReference>
<dbReference type="InterPro" id="IPR023404">
    <property type="entry name" value="rSAM_horseshoe"/>
</dbReference>
<comment type="caution">
    <text evidence="12">The sequence shown here is derived from an EMBL/GenBank/DDBJ whole genome shotgun (WGS) entry which is preliminary data.</text>
</comment>
<evidence type="ECO:0000256" key="2">
    <source>
        <dbReference type="ARBA" id="ARBA00022485"/>
    </source>
</evidence>
<keyword evidence="7" id="KW-0408">Iron</keyword>
<dbReference type="PATRIC" id="fig|1702214.3.peg.240"/>
<dbReference type="InterPro" id="IPR013848">
    <property type="entry name" value="Methylthiotransferase_N"/>
</dbReference>
<dbReference type="GO" id="GO:0051539">
    <property type="term" value="F:4 iron, 4 sulfur cluster binding"/>
    <property type="evidence" value="ECO:0007669"/>
    <property type="project" value="UniProtKB-KW"/>
</dbReference>
<dbReference type="Proteomes" id="UP000054172">
    <property type="component" value="Unassembled WGS sequence"/>
</dbReference>
<dbReference type="SUPFAM" id="SSF102114">
    <property type="entry name" value="Radical SAM enzymes"/>
    <property type="match status" value="1"/>
</dbReference>
<reference evidence="12 13" key="1">
    <citation type="submission" date="2015-08" db="EMBL/GenBank/DDBJ databases">
        <title>Candidatus Bacteriodes Periocalifornicus.</title>
        <authorList>
            <person name="McLean J.S."/>
            <person name="Kelley S."/>
        </authorList>
    </citation>
    <scope>NUCLEOTIDE SEQUENCE [LARGE SCALE GENOMIC DNA]</scope>
    <source>
        <strain evidence="12">12B</strain>
    </source>
</reference>
<keyword evidence="5" id="KW-0949">S-adenosyl-L-methionine</keyword>
<dbReference type="GO" id="GO:0035598">
    <property type="term" value="F:tRNA (N(6)-L-threonylcarbamoyladenosine(37)-C(2))-methylthiotransferase activity"/>
    <property type="evidence" value="ECO:0007669"/>
    <property type="project" value="TreeGrafter"/>
</dbReference>